<dbReference type="InterPro" id="IPR029058">
    <property type="entry name" value="AB_hydrolase_fold"/>
</dbReference>
<accession>A0A849AMI1</accession>
<dbReference type="AlphaFoldDB" id="A0A849AMI1"/>
<dbReference type="InterPro" id="IPR051044">
    <property type="entry name" value="MAG_DAG_Lipase"/>
</dbReference>
<dbReference type="GO" id="GO:0016787">
    <property type="term" value="F:hydrolase activity"/>
    <property type="evidence" value="ECO:0007669"/>
    <property type="project" value="UniProtKB-KW"/>
</dbReference>
<protein>
    <submittedName>
        <fullName evidence="2">Alpha/beta fold hydrolase</fullName>
    </submittedName>
</protein>
<name>A0A849AMI1_9MICO</name>
<dbReference type="RefSeq" id="WP_171151413.1">
    <property type="nucleotide sequence ID" value="NZ_JABENB010000001.1"/>
</dbReference>
<dbReference type="InterPro" id="IPR022742">
    <property type="entry name" value="Hydrolase_4"/>
</dbReference>
<dbReference type="Proteomes" id="UP000557772">
    <property type="component" value="Unassembled WGS sequence"/>
</dbReference>
<sequence length="267" mass="29342">MSEPTTFELAGHAGKLHAQRWPAPDQPRYVALLCHGYGEHIGRYDFVADRLRADGAVVYGVDHVGHGRSEGERALIDDFDKVVDDFRLLHKHAAAENPDLPVVLIGHSMGGMIAARYGSLHGAELACLVLSAPVLGRWDVIDGLLDGTIEPTPLDPSTLSRDPAVGAAYEADPLVWHGPFKQPTLQAFHTELERINKGPDLDDVTALWLHGKADQLVPYAATLEGWRVIADEGDHAQTYAGARHEIFNEINKLDVLRDVTRFVNQFV</sequence>
<dbReference type="PANTHER" id="PTHR11614">
    <property type="entry name" value="PHOSPHOLIPASE-RELATED"/>
    <property type="match status" value="1"/>
</dbReference>
<keyword evidence="3" id="KW-1185">Reference proteome</keyword>
<dbReference type="Gene3D" id="3.40.50.1820">
    <property type="entry name" value="alpha/beta hydrolase"/>
    <property type="match status" value="1"/>
</dbReference>
<dbReference type="EMBL" id="JABENB010000001">
    <property type="protein sequence ID" value="NNG38022.1"/>
    <property type="molecule type" value="Genomic_DNA"/>
</dbReference>
<keyword evidence="2" id="KW-0378">Hydrolase</keyword>
<gene>
    <name evidence="2" type="ORF">HJ588_01860</name>
</gene>
<dbReference type="SUPFAM" id="SSF53474">
    <property type="entry name" value="alpha/beta-Hydrolases"/>
    <property type="match status" value="1"/>
</dbReference>
<comment type="caution">
    <text evidence="2">The sequence shown here is derived from an EMBL/GenBank/DDBJ whole genome shotgun (WGS) entry which is preliminary data.</text>
</comment>
<reference evidence="2 3" key="1">
    <citation type="submission" date="2020-05" db="EMBL/GenBank/DDBJ databases">
        <title>Flexivirga sp. ID2601S isolated from air conditioner.</title>
        <authorList>
            <person name="Kim D.H."/>
        </authorList>
    </citation>
    <scope>NUCLEOTIDE SEQUENCE [LARGE SCALE GENOMIC DNA]</scope>
    <source>
        <strain evidence="2 3">ID2601S</strain>
    </source>
</reference>
<evidence type="ECO:0000259" key="1">
    <source>
        <dbReference type="Pfam" id="PF12146"/>
    </source>
</evidence>
<dbReference type="Pfam" id="PF12146">
    <property type="entry name" value="Hydrolase_4"/>
    <property type="match status" value="1"/>
</dbReference>
<evidence type="ECO:0000313" key="3">
    <source>
        <dbReference type="Proteomes" id="UP000557772"/>
    </source>
</evidence>
<proteinExistence type="predicted"/>
<evidence type="ECO:0000313" key="2">
    <source>
        <dbReference type="EMBL" id="NNG38022.1"/>
    </source>
</evidence>
<organism evidence="2 3">
    <name type="scientific">Flexivirga aerilata</name>
    <dbReference type="NCBI Taxonomy" id="1656889"/>
    <lineage>
        <taxon>Bacteria</taxon>
        <taxon>Bacillati</taxon>
        <taxon>Actinomycetota</taxon>
        <taxon>Actinomycetes</taxon>
        <taxon>Micrococcales</taxon>
        <taxon>Dermacoccaceae</taxon>
        <taxon>Flexivirga</taxon>
    </lineage>
</organism>
<feature type="domain" description="Serine aminopeptidase S33" evidence="1">
    <location>
        <begin position="26"/>
        <end position="250"/>
    </location>
</feature>